<keyword evidence="2" id="KW-1185">Reference proteome</keyword>
<accession>A0A2I0XAT3</accession>
<dbReference type="AlphaFoldDB" id="A0A2I0XAT3"/>
<organism evidence="1 2">
    <name type="scientific">Dendrobium catenatum</name>
    <dbReference type="NCBI Taxonomy" id="906689"/>
    <lineage>
        <taxon>Eukaryota</taxon>
        <taxon>Viridiplantae</taxon>
        <taxon>Streptophyta</taxon>
        <taxon>Embryophyta</taxon>
        <taxon>Tracheophyta</taxon>
        <taxon>Spermatophyta</taxon>
        <taxon>Magnoliopsida</taxon>
        <taxon>Liliopsida</taxon>
        <taxon>Asparagales</taxon>
        <taxon>Orchidaceae</taxon>
        <taxon>Epidendroideae</taxon>
        <taxon>Malaxideae</taxon>
        <taxon>Dendrobiinae</taxon>
        <taxon>Dendrobium</taxon>
    </lineage>
</organism>
<dbReference type="Proteomes" id="UP000233837">
    <property type="component" value="Unassembled WGS sequence"/>
</dbReference>
<evidence type="ECO:0000313" key="1">
    <source>
        <dbReference type="EMBL" id="PKU85029.1"/>
    </source>
</evidence>
<protein>
    <submittedName>
        <fullName evidence="1">Uncharacterized protein</fullName>
    </submittedName>
</protein>
<proteinExistence type="predicted"/>
<dbReference type="EMBL" id="KZ502006">
    <property type="protein sequence ID" value="PKU85029.1"/>
    <property type="molecule type" value="Genomic_DNA"/>
</dbReference>
<sequence>MVTFTASVRAPNETSVPMSLEEEAKKLLYRLFQHIASREACKVETAMKKKVHGSADLTLTSKSFTVSPPHVANKDADESSKLILSIQTSLSSTTYSRIQPPTASTGLAASPL</sequence>
<name>A0A2I0XAT3_9ASPA</name>
<reference evidence="1 2" key="2">
    <citation type="journal article" date="2017" name="Nature">
        <title>The Apostasia genome and the evolution of orchids.</title>
        <authorList>
            <person name="Zhang G.Q."/>
            <person name="Liu K.W."/>
            <person name="Li Z."/>
            <person name="Lohaus R."/>
            <person name="Hsiao Y.Y."/>
            <person name="Niu S.C."/>
            <person name="Wang J.Y."/>
            <person name="Lin Y.C."/>
            <person name="Xu Q."/>
            <person name="Chen L.J."/>
            <person name="Yoshida K."/>
            <person name="Fujiwara S."/>
            <person name="Wang Z.W."/>
            <person name="Zhang Y.Q."/>
            <person name="Mitsuda N."/>
            <person name="Wang M."/>
            <person name="Liu G.H."/>
            <person name="Pecoraro L."/>
            <person name="Huang H.X."/>
            <person name="Xiao X.J."/>
            <person name="Lin M."/>
            <person name="Wu X.Y."/>
            <person name="Wu W.L."/>
            <person name="Chen Y.Y."/>
            <person name="Chang S.B."/>
            <person name="Sakamoto S."/>
            <person name="Ohme-Takagi M."/>
            <person name="Yagi M."/>
            <person name="Zeng S.J."/>
            <person name="Shen C.Y."/>
            <person name="Yeh C.M."/>
            <person name="Luo Y.B."/>
            <person name="Tsai W.C."/>
            <person name="Van de Peer Y."/>
            <person name="Liu Z.J."/>
        </authorList>
    </citation>
    <scope>NUCLEOTIDE SEQUENCE [LARGE SCALE GENOMIC DNA]</scope>
    <source>
        <tissue evidence="1">The whole plant</tissue>
    </source>
</reference>
<gene>
    <name evidence="1" type="ORF">MA16_Dca018366</name>
</gene>
<reference evidence="1 2" key="1">
    <citation type="journal article" date="2016" name="Sci. Rep.">
        <title>The Dendrobium catenatum Lindl. genome sequence provides insights into polysaccharide synthase, floral development and adaptive evolution.</title>
        <authorList>
            <person name="Zhang G.Q."/>
            <person name="Xu Q."/>
            <person name="Bian C."/>
            <person name="Tsai W.C."/>
            <person name="Yeh C.M."/>
            <person name="Liu K.W."/>
            <person name="Yoshida K."/>
            <person name="Zhang L.S."/>
            <person name="Chang S.B."/>
            <person name="Chen F."/>
            <person name="Shi Y."/>
            <person name="Su Y.Y."/>
            <person name="Zhang Y.Q."/>
            <person name="Chen L.J."/>
            <person name="Yin Y."/>
            <person name="Lin M."/>
            <person name="Huang H."/>
            <person name="Deng H."/>
            <person name="Wang Z.W."/>
            <person name="Zhu S.L."/>
            <person name="Zhao X."/>
            <person name="Deng C."/>
            <person name="Niu S.C."/>
            <person name="Huang J."/>
            <person name="Wang M."/>
            <person name="Liu G.H."/>
            <person name="Yang H.J."/>
            <person name="Xiao X.J."/>
            <person name="Hsiao Y.Y."/>
            <person name="Wu W.L."/>
            <person name="Chen Y.Y."/>
            <person name="Mitsuda N."/>
            <person name="Ohme-Takagi M."/>
            <person name="Luo Y.B."/>
            <person name="Van de Peer Y."/>
            <person name="Liu Z.J."/>
        </authorList>
    </citation>
    <scope>NUCLEOTIDE SEQUENCE [LARGE SCALE GENOMIC DNA]</scope>
    <source>
        <tissue evidence="1">The whole plant</tissue>
    </source>
</reference>
<evidence type="ECO:0000313" key="2">
    <source>
        <dbReference type="Proteomes" id="UP000233837"/>
    </source>
</evidence>